<evidence type="ECO:0000259" key="5">
    <source>
        <dbReference type="Pfam" id="PF00890"/>
    </source>
</evidence>
<dbReference type="InterPro" id="IPR036188">
    <property type="entry name" value="FAD/NAD-bd_sf"/>
</dbReference>
<keyword evidence="2" id="KW-0285">Flavoprotein</keyword>
<evidence type="ECO:0000313" key="7">
    <source>
        <dbReference type="Proteomes" id="UP000242146"/>
    </source>
</evidence>
<dbReference type="PANTHER" id="PTHR43400">
    <property type="entry name" value="FUMARATE REDUCTASE"/>
    <property type="match status" value="1"/>
</dbReference>
<keyword evidence="4" id="KW-0560">Oxidoreductase</keyword>
<dbReference type="EMBL" id="MCGT01000003">
    <property type="protein sequence ID" value="ORX61621.1"/>
    <property type="molecule type" value="Genomic_DNA"/>
</dbReference>
<dbReference type="Gene3D" id="3.90.700.10">
    <property type="entry name" value="Succinate dehydrogenase/fumarate reductase flavoprotein, catalytic domain"/>
    <property type="match status" value="1"/>
</dbReference>
<dbReference type="SUPFAM" id="SSF51905">
    <property type="entry name" value="FAD/NAD(P)-binding domain"/>
    <property type="match status" value="1"/>
</dbReference>
<dbReference type="Pfam" id="PF00890">
    <property type="entry name" value="FAD_binding_2"/>
    <property type="match status" value="1"/>
</dbReference>
<gene>
    <name evidence="6" type="ORF">DM01DRAFT_1332225</name>
</gene>
<feature type="domain" description="FAD-dependent oxidoreductase 2 FAD-binding" evidence="5">
    <location>
        <begin position="7"/>
        <end position="498"/>
    </location>
</feature>
<dbReference type="GO" id="GO:0016491">
    <property type="term" value="F:oxidoreductase activity"/>
    <property type="evidence" value="ECO:0007669"/>
    <property type="project" value="UniProtKB-KW"/>
</dbReference>
<dbReference type="NCBIfam" id="NF006130">
    <property type="entry name" value="PRK08274.1"/>
    <property type="match status" value="1"/>
</dbReference>
<evidence type="ECO:0000256" key="2">
    <source>
        <dbReference type="ARBA" id="ARBA00022630"/>
    </source>
</evidence>
<keyword evidence="3" id="KW-0274">FAD</keyword>
<accession>A0A1X2GUB0</accession>
<dbReference type="OrthoDB" id="7777654at2759"/>
<dbReference type="STRING" id="101127.A0A1X2GUB0"/>
<evidence type="ECO:0000256" key="3">
    <source>
        <dbReference type="ARBA" id="ARBA00022827"/>
    </source>
</evidence>
<dbReference type="PANTHER" id="PTHR43400:SF7">
    <property type="entry name" value="FAD-DEPENDENT OXIDOREDUCTASE 2 FAD BINDING DOMAIN-CONTAINING PROTEIN"/>
    <property type="match status" value="1"/>
</dbReference>
<keyword evidence="7" id="KW-1185">Reference proteome</keyword>
<evidence type="ECO:0000313" key="6">
    <source>
        <dbReference type="EMBL" id="ORX61621.1"/>
    </source>
</evidence>
<evidence type="ECO:0000256" key="1">
    <source>
        <dbReference type="ARBA" id="ARBA00001974"/>
    </source>
</evidence>
<proteinExistence type="predicted"/>
<dbReference type="InterPro" id="IPR003953">
    <property type="entry name" value="FAD-dep_OxRdtase_2_FAD-bd"/>
</dbReference>
<dbReference type="InterPro" id="IPR027477">
    <property type="entry name" value="Succ_DH/fumarate_Rdtase_cat_sf"/>
</dbReference>
<sequence>MQDKTWDVIVVGGGNAGFAAAISAKQHGADHVLLIEKANKMSGYRGGNSFFTAGAMRTALSGLEDLRPLLHELDDLKAQLVDLEPYTEDQFYDDIMRVTTGRADPVLAETLVKGSRETIGWMAGLGIEFKLSFHRQAYQVQGRYQFWGGLVLSTINGGKGLMARWEQAAETKKVDVIYGTTCLGLWTNSDTSAVQGVRVRHCGQVLQVASRGGVVLACGGFESSAALRAQYLGPGWDCASVRGTPYNTGDGLIMAQRDCSAATAGGWSSCHATCWDANANAHAGDPVLSNQYTKSGYPLGVMVNVDGDRFVDEGMDFRNYTYAVFGKEIMHQPGGIVYQLYDQQTIPYLRAEEYGDDVVEKIFAGTLEELADELTIQSLGPLRDRDRFLATLKEFNDCAEASRREAPLRQWNPATLDGMSTQSSSRRLALPKSNWALPLVNGPFMAVKITTGITFTFGGLKINARTANVINTSGESVDGLYACGECVGFFYHNYPGGSGLTLGALLGRKAGAEAAQRAHRQSKV</sequence>
<feature type="non-terminal residue" evidence="6">
    <location>
        <position position="524"/>
    </location>
</feature>
<dbReference type="InterPro" id="IPR050315">
    <property type="entry name" value="FAD-oxidoreductase_2"/>
</dbReference>
<protein>
    <submittedName>
        <fullName evidence="6">Tricarballylate dehydrogenase</fullName>
    </submittedName>
</protein>
<comment type="caution">
    <text evidence="6">The sequence shown here is derived from an EMBL/GenBank/DDBJ whole genome shotgun (WGS) entry which is preliminary data.</text>
</comment>
<organism evidence="6 7">
    <name type="scientific">Hesseltinella vesiculosa</name>
    <dbReference type="NCBI Taxonomy" id="101127"/>
    <lineage>
        <taxon>Eukaryota</taxon>
        <taxon>Fungi</taxon>
        <taxon>Fungi incertae sedis</taxon>
        <taxon>Mucoromycota</taxon>
        <taxon>Mucoromycotina</taxon>
        <taxon>Mucoromycetes</taxon>
        <taxon>Mucorales</taxon>
        <taxon>Cunninghamellaceae</taxon>
        <taxon>Hesseltinella</taxon>
    </lineage>
</organism>
<dbReference type="Gene3D" id="3.50.50.60">
    <property type="entry name" value="FAD/NAD(P)-binding domain"/>
    <property type="match status" value="1"/>
</dbReference>
<name>A0A1X2GUB0_9FUNG</name>
<comment type="cofactor">
    <cofactor evidence="1">
        <name>FAD</name>
        <dbReference type="ChEBI" id="CHEBI:57692"/>
    </cofactor>
</comment>
<dbReference type="AlphaFoldDB" id="A0A1X2GUB0"/>
<dbReference type="Proteomes" id="UP000242146">
    <property type="component" value="Unassembled WGS sequence"/>
</dbReference>
<reference evidence="6 7" key="1">
    <citation type="submission" date="2016-07" db="EMBL/GenBank/DDBJ databases">
        <title>Pervasive Adenine N6-methylation of Active Genes in Fungi.</title>
        <authorList>
            <consortium name="DOE Joint Genome Institute"/>
            <person name="Mondo S.J."/>
            <person name="Dannebaum R.O."/>
            <person name="Kuo R.C."/>
            <person name="Labutti K."/>
            <person name="Haridas S."/>
            <person name="Kuo A."/>
            <person name="Salamov A."/>
            <person name="Ahrendt S.R."/>
            <person name="Lipzen A."/>
            <person name="Sullivan W."/>
            <person name="Andreopoulos W.B."/>
            <person name="Clum A."/>
            <person name="Lindquist E."/>
            <person name="Daum C."/>
            <person name="Ramamoorthy G.K."/>
            <person name="Gryganskyi A."/>
            <person name="Culley D."/>
            <person name="Magnuson J.K."/>
            <person name="James T.Y."/>
            <person name="O'Malley M.A."/>
            <person name="Stajich J.E."/>
            <person name="Spatafora J.W."/>
            <person name="Visel A."/>
            <person name="Grigoriev I.V."/>
        </authorList>
    </citation>
    <scope>NUCLEOTIDE SEQUENCE [LARGE SCALE GENOMIC DNA]</scope>
    <source>
        <strain evidence="6 7">NRRL 3301</strain>
    </source>
</reference>
<evidence type="ECO:0000256" key="4">
    <source>
        <dbReference type="ARBA" id="ARBA00023002"/>
    </source>
</evidence>
<dbReference type="SUPFAM" id="SSF56425">
    <property type="entry name" value="Succinate dehydrogenase/fumarate reductase flavoprotein, catalytic domain"/>
    <property type="match status" value="1"/>
</dbReference>